<dbReference type="InterPro" id="IPR013783">
    <property type="entry name" value="Ig-like_fold"/>
</dbReference>
<gene>
    <name evidence="10" type="ORF">DPV69_20415</name>
</gene>
<dbReference type="CDD" id="cd11304">
    <property type="entry name" value="Cadherin_repeat"/>
    <property type="match status" value="1"/>
</dbReference>
<keyword evidence="11" id="KW-1185">Reference proteome</keyword>
<dbReference type="NCBIfam" id="NF041518">
    <property type="entry name" value="choice_anch_Q"/>
    <property type="match status" value="1"/>
</dbReference>
<dbReference type="OrthoDB" id="728034at2"/>
<dbReference type="InterPro" id="IPR006626">
    <property type="entry name" value="PbH1"/>
</dbReference>
<organism evidence="10 11">
    <name type="scientific">Pedobacter chitinilyticus</name>
    <dbReference type="NCBI Taxonomy" id="2233776"/>
    <lineage>
        <taxon>Bacteria</taxon>
        <taxon>Pseudomonadati</taxon>
        <taxon>Bacteroidota</taxon>
        <taxon>Sphingobacteriia</taxon>
        <taxon>Sphingobacteriales</taxon>
        <taxon>Sphingobacteriaceae</taxon>
        <taxon>Pedobacter</taxon>
    </lineage>
</organism>
<sequence>MRKLYLLLIFFSLLVGMDAAAQTIRYVKPGGTGDGSSWTAASGDLQAVINASVAGNEIWVAAGTYKPNRKADAVATITVNDRYNAFVLKKDIAIYGGFAGTETSRLQRNFNTNVTILSGNLGDEAIDTDNAYHVVVASGDLGTAKLDGFTVSKGYTSGTGTTGGITVNGNVIPPSRSPGIINYYSSAAYENLIIRDNVNGSTDQSAGAIYILYGSPTYTKVKFINNKTLSTNAGAVFIFSAVATPSKPIFTEVEFIGNESTAGGAVVASTAASPVFEKCTFDGNKSTTTGGAIHMFSASASMTFNECNFINNTAATNGGAINNALATTITISKSTFSNNNATGSGGAIYFTAGTLNLTESTLTANKANSSGAMYLGTSTLPSVLNSVTFLNNEATTTAGALYLNANSPQMNNNKFIGNKAATSGGAIYLFGVAGNLASPVLTNNLFYNNEAGSNSGGGGAIYVSTNAAPVIHNATFYANKATAFKGGAIYLTASGQATVYNSILYKNQATDATTVDFLATTPANLIVRSSMTDAYGTNGVDDNIVGQDPVFESEDPNSTDFLRLQDFSPAIDAGQNNLLPAGVTSDLAGNARVNNLILDLGAYEFDGAAPVPPLQVTIDENSPNGTFVAKPVSSLSGVLSNWTIMSGNVNDAFAINATTGNITVNKSTEVDYEKIKSFNLTVKVFNDIGDDQVMRVIISLNNLMEDPQTPIIAKVANGVLTSFRPKLSGLAEPLSVITIYVDNKEHPVTAMSNDKGEWVYTFTDELAPGKHTFHVVASNSLGTSNPSPQATVTLKLYSGSVVANNLLTPNGDGKNDLWIVTDLSLMYPKNEVIVYDKTGKTVFKKANYQNDWDGSYNGSPLNTGTYYYEINIGAGLKPIKGTLTILKGR</sequence>
<dbReference type="PROSITE" id="PS50268">
    <property type="entry name" value="CADHERIN_2"/>
    <property type="match status" value="1"/>
</dbReference>
<evidence type="ECO:0000256" key="5">
    <source>
        <dbReference type="ARBA" id="ARBA00022729"/>
    </source>
</evidence>
<dbReference type="EMBL" id="SAYW01000009">
    <property type="protein sequence ID" value="RWU03641.1"/>
    <property type="molecule type" value="Genomic_DNA"/>
</dbReference>
<dbReference type="InterPro" id="IPR015919">
    <property type="entry name" value="Cadherin-like_sf"/>
</dbReference>
<dbReference type="Pfam" id="PF02415">
    <property type="entry name" value="Chlam_PMP"/>
    <property type="match status" value="3"/>
</dbReference>
<evidence type="ECO:0000256" key="6">
    <source>
        <dbReference type="ARBA" id="ARBA00023136"/>
    </source>
</evidence>
<dbReference type="Pfam" id="PF19077">
    <property type="entry name" value="Big_13"/>
    <property type="match status" value="1"/>
</dbReference>
<dbReference type="InterPro" id="IPR002126">
    <property type="entry name" value="Cadherin-like_dom"/>
</dbReference>
<dbReference type="PANTHER" id="PTHR11319:SF35">
    <property type="entry name" value="OUTER MEMBRANE PROTEIN PMPC-RELATED"/>
    <property type="match status" value="1"/>
</dbReference>
<evidence type="ECO:0000259" key="9">
    <source>
        <dbReference type="PROSITE" id="PS50268"/>
    </source>
</evidence>
<accession>A0A3S3SRI7</accession>
<dbReference type="GO" id="GO:0007156">
    <property type="term" value="P:homophilic cell adhesion via plasma membrane adhesion molecules"/>
    <property type="evidence" value="ECO:0007669"/>
    <property type="project" value="InterPro"/>
</dbReference>
<feature type="domain" description="Cadherin" evidence="9">
    <location>
        <begin position="610"/>
        <end position="712"/>
    </location>
</feature>
<evidence type="ECO:0000256" key="4">
    <source>
        <dbReference type="ARBA" id="ARBA00022525"/>
    </source>
</evidence>
<comment type="subcellular location">
    <subcellularLocation>
        <location evidence="1">Cell envelope</location>
    </subcellularLocation>
    <subcellularLocation>
        <location evidence="2">Cell outer membrane</location>
    </subcellularLocation>
    <subcellularLocation>
        <location evidence="3">Secreted</location>
    </subcellularLocation>
</comment>
<dbReference type="SMART" id="SM00710">
    <property type="entry name" value="PbH1"/>
    <property type="match status" value="7"/>
</dbReference>
<dbReference type="InterPro" id="IPR026341">
    <property type="entry name" value="T9SS_type_B"/>
</dbReference>
<keyword evidence="4" id="KW-0964">Secreted</keyword>
<dbReference type="GO" id="GO:0005509">
    <property type="term" value="F:calcium ion binding"/>
    <property type="evidence" value="ECO:0007669"/>
    <property type="project" value="InterPro"/>
</dbReference>
<evidence type="ECO:0000256" key="2">
    <source>
        <dbReference type="ARBA" id="ARBA00004442"/>
    </source>
</evidence>
<evidence type="ECO:0000256" key="3">
    <source>
        <dbReference type="ARBA" id="ARBA00004613"/>
    </source>
</evidence>
<dbReference type="NCBIfam" id="TIGR04131">
    <property type="entry name" value="Bac_Flav_CTERM"/>
    <property type="match status" value="1"/>
</dbReference>
<dbReference type="GO" id="GO:0009279">
    <property type="term" value="C:cell outer membrane"/>
    <property type="evidence" value="ECO:0007669"/>
    <property type="project" value="UniProtKB-SubCell"/>
</dbReference>
<dbReference type="Pfam" id="PF13585">
    <property type="entry name" value="CHU_C"/>
    <property type="match status" value="1"/>
</dbReference>
<dbReference type="SUPFAM" id="SSF51126">
    <property type="entry name" value="Pectin lyase-like"/>
    <property type="match status" value="2"/>
</dbReference>
<dbReference type="Gene3D" id="2.60.40.10">
    <property type="entry name" value="Immunoglobulins"/>
    <property type="match status" value="1"/>
</dbReference>
<comment type="caution">
    <text evidence="10">The sequence shown here is derived from an EMBL/GenBank/DDBJ whole genome shotgun (WGS) entry which is preliminary data.</text>
</comment>
<keyword evidence="7" id="KW-0998">Cell outer membrane</keyword>
<dbReference type="InterPro" id="IPR059226">
    <property type="entry name" value="Choice_anch_Q_dom"/>
</dbReference>
<feature type="chain" id="PRO_5018526679" evidence="8">
    <location>
        <begin position="22"/>
        <end position="889"/>
    </location>
</feature>
<dbReference type="NCBIfam" id="TIGR01376">
    <property type="entry name" value="POMP_repeat"/>
    <property type="match status" value="2"/>
</dbReference>
<dbReference type="RefSeq" id="WP_113649292.1">
    <property type="nucleotide sequence ID" value="NZ_QMHN01000009.1"/>
</dbReference>
<dbReference type="InterPro" id="IPR012334">
    <property type="entry name" value="Pectin_lyas_fold"/>
</dbReference>
<keyword evidence="6" id="KW-0472">Membrane</keyword>
<dbReference type="Pfam" id="PF00028">
    <property type="entry name" value="Cadherin"/>
    <property type="match status" value="1"/>
</dbReference>
<keyword evidence="5 8" id="KW-0732">Signal</keyword>
<dbReference type="GO" id="GO:0005576">
    <property type="term" value="C:extracellular region"/>
    <property type="evidence" value="ECO:0007669"/>
    <property type="project" value="UniProtKB-SubCell"/>
</dbReference>
<name>A0A3S3SRI7_9SPHI</name>
<feature type="signal peptide" evidence="8">
    <location>
        <begin position="1"/>
        <end position="21"/>
    </location>
</feature>
<proteinExistence type="predicted"/>
<reference evidence="10 11" key="1">
    <citation type="submission" date="2018-06" db="EMBL/GenBank/DDBJ databases">
        <title>Pedobacter endophyticus sp. nov., an endophytic bacterium isolated from a leaf of Triticum aestivum.</title>
        <authorList>
            <person name="Zhang L."/>
        </authorList>
    </citation>
    <scope>NUCLEOTIDE SEQUENCE [LARGE SCALE GENOMIC DNA]</scope>
    <source>
        <strain evidence="10 11">CM134L-2</strain>
    </source>
</reference>
<dbReference type="InterPro" id="IPR003368">
    <property type="entry name" value="POMP_repeat"/>
</dbReference>
<dbReference type="Gene3D" id="2.60.40.60">
    <property type="entry name" value="Cadherins"/>
    <property type="match status" value="1"/>
</dbReference>
<evidence type="ECO:0000256" key="1">
    <source>
        <dbReference type="ARBA" id="ARBA00004196"/>
    </source>
</evidence>
<dbReference type="InterPro" id="IPR044016">
    <property type="entry name" value="Big_13"/>
</dbReference>
<protein>
    <submittedName>
        <fullName evidence="10">T9SS type B sorting domain-containing protein</fullName>
    </submittedName>
</protein>
<dbReference type="AlphaFoldDB" id="A0A3S3SRI7"/>
<evidence type="ECO:0000256" key="7">
    <source>
        <dbReference type="ARBA" id="ARBA00023237"/>
    </source>
</evidence>
<evidence type="ECO:0000313" key="10">
    <source>
        <dbReference type="EMBL" id="RWU03641.1"/>
    </source>
</evidence>
<dbReference type="InterPro" id="IPR011050">
    <property type="entry name" value="Pectin_lyase_fold/virulence"/>
</dbReference>
<dbReference type="Proteomes" id="UP000284120">
    <property type="component" value="Unassembled WGS sequence"/>
</dbReference>
<evidence type="ECO:0000313" key="11">
    <source>
        <dbReference type="Proteomes" id="UP000284120"/>
    </source>
</evidence>
<dbReference type="PANTHER" id="PTHR11319">
    <property type="entry name" value="G PROTEIN-COUPLED RECEPTOR-RELATED"/>
    <property type="match status" value="1"/>
</dbReference>
<evidence type="ECO:0000256" key="8">
    <source>
        <dbReference type="SAM" id="SignalP"/>
    </source>
</evidence>
<dbReference type="Gene3D" id="2.160.20.10">
    <property type="entry name" value="Single-stranded right-handed beta-helix, Pectin lyase-like"/>
    <property type="match status" value="1"/>
</dbReference>
<dbReference type="SUPFAM" id="SSF49313">
    <property type="entry name" value="Cadherin-like"/>
    <property type="match status" value="1"/>
</dbReference>